<dbReference type="Proteomes" id="UP001152300">
    <property type="component" value="Unassembled WGS sequence"/>
</dbReference>
<keyword evidence="4" id="KW-0418">Kinase</keyword>
<feature type="compositionally biased region" description="Basic and acidic residues" evidence="6">
    <location>
        <begin position="464"/>
        <end position="475"/>
    </location>
</feature>
<comment type="caution">
    <text evidence="8">The sequence shown here is derived from an EMBL/GenBank/DDBJ whole genome shotgun (WGS) entry which is preliminary data.</text>
</comment>
<dbReference type="PANTHER" id="PTHR43671:SF13">
    <property type="entry name" value="SERINE_THREONINE-PROTEIN KINASE NEK2"/>
    <property type="match status" value="1"/>
</dbReference>
<dbReference type="GO" id="GO:0005524">
    <property type="term" value="F:ATP binding"/>
    <property type="evidence" value="ECO:0007669"/>
    <property type="project" value="UniProtKB-KW"/>
</dbReference>
<feature type="compositionally biased region" description="Acidic residues" evidence="6">
    <location>
        <begin position="412"/>
        <end position="432"/>
    </location>
</feature>
<dbReference type="GO" id="GO:0004674">
    <property type="term" value="F:protein serine/threonine kinase activity"/>
    <property type="evidence" value="ECO:0007669"/>
    <property type="project" value="UniProtKB-EC"/>
</dbReference>
<keyword evidence="2" id="KW-0808">Transferase</keyword>
<protein>
    <recommendedName>
        <fullName evidence="1">non-specific serine/threonine protein kinase</fullName>
        <ecNumber evidence="1">2.7.11.1</ecNumber>
    </recommendedName>
</protein>
<keyword evidence="5" id="KW-0067">ATP-binding</keyword>
<dbReference type="PROSITE" id="PS50011">
    <property type="entry name" value="PROTEIN_KINASE_DOM"/>
    <property type="match status" value="1"/>
</dbReference>
<evidence type="ECO:0000256" key="1">
    <source>
        <dbReference type="ARBA" id="ARBA00012513"/>
    </source>
</evidence>
<gene>
    <name evidence="8" type="ORF">OCU04_007495</name>
</gene>
<dbReference type="OrthoDB" id="310217at2759"/>
<keyword evidence="9" id="KW-1185">Reference proteome</keyword>
<dbReference type="InterPro" id="IPR000719">
    <property type="entry name" value="Prot_kinase_dom"/>
</dbReference>
<dbReference type="Pfam" id="PF00069">
    <property type="entry name" value="Pkinase"/>
    <property type="match status" value="1"/>
</dbReference>
<evidence type="ECO:0000256" key="4">
    <source>
        <dbReference type="ARBA" id="ARBA00022777"/>
    </source>
</evidence>
<evidence type="ECO:0000256" key="3">
    <source>
        <dbReference type="ARBA" id="ARBA00022741"/>
    </source>
</evidence>
<name>A0A9X0AIW4_9HELO</name>
<accession>A0A9X0AIW4</accession>
<proteinExistence type="predicted"/>
<evidence type="ECO:0000313" key="9">
    <source>
        <dbReference type="Proteomes" id="UP001152300"/>
    </source>
</evidence>
<evidence type="ECO:0000259" key="7">
    <source>
        <dbReference type="PROSITE" id="PS50011"/>
    </source>
</evidence>
<feature type="domain" description="Protein kinase" evidence="7">
    <location>
        <begin position="30"/>
        <end position="347"/>
    </location>
</feature>
<dbReference type="PANTHER" id="PTHR43671">
    <property type="entry name" value="SERINE/THREONINE-PROTEIN KINASE NEK"/>
    <property type="match status" value="1"/>
</dbReference>
<evidence type="ECO:0000313" key="8">
    <source>
        <dbReference type="EMBL" id="KAJ8063627.1"/>
    </source>
</evidence>
<dbReference type="InterPro" id="IPR011009">
    <property type="entry name" value="Kinase-like_dom_sf"/>
</dbReference>
<sequence length="504" mass="57618">MTWKESSFNEFFKRWQTREAQWKDRLGDGWVITRTLGAGAGGGASLWEWRGDPEVNAPEIKKVVVKIVYDGYENYPDTYTGLREEAAFLDLLRTIPTKHLIHMYGPPKRDDRDHVMYFLEMCPGGALSSVLKQHEDEEETKRSPVSESDLWSIFHCLARAVTAMDRGTEDLEKERWDRDEIGHYDMITSNILIGCNDEIHKRCPIVKVGDFGDAMEIRRLELQTDDTGREDVYSRGAMGCRPPEQCNENVRHLRHGTCSNIYMVGLIMIRLISSRSHAPMYTDEVGVIDYNENLRKGETMGGCLHYYKDYRDAYSQTLRALIMECCMKEPLLRPRAAELQDRTGEMFELVANVIGEDIDASSGFGNDNVLLGNFEPPKEWMGLDDVSGADDVGDGEAAMSPDGIDEPNPISSDEEDEGGYDEDVDSDIDDDGGDRTAVPEWSKKRRRDEADLISELEQPRKRRRDEANLLPELERPRKRRHNKANPEPSRKRRRGNNNNDCKVL</sequence>
<evidence type="ECO:0000256" key="5">
    <source>
        <dbReference type="ARBA" id="ARBA00022840"/>
    </source>
</evidence>
<organism evidence="8 9">
    <name type="scientific">Sclerotinia nivalis</name>
    <dbReference type="NCBI Taxonomy" id="352851"/>
    <lineage>
        <taxon>Eukaryota</taxon>
        <taxon>Fungi</taxon>
        <taxon>Dikarya</taxon>
        <taxon>Ascomycota</taxon>
        <taxon>Pezizomycotina</taxon>
        <taxon>Leotiomycetes</taxon>
        <taxon>Helotiales</taxon>
        <taxon>Sclerotiniaceae</taxon>
        <taxon>Sclerotinia</taxon>
    </lineage>
</organism>
<dbReference type="InterPro" id="IPR050660">
    <property type="entry name" value="NEK_Ser/Thr_kinase"/>
</dbReference>
<evidence type="ECO:0000256" key="6">
    <source>
        <dbReference type="SAM" id="MobiDB-lite"/>
    </source>
</evidence>
<dbReference type="SUPFAM" id="SSF56112">
    <property type="entry name" value="Protein kinase-like (PK-like)"/>
    <property type="match status" value="1"/>
</dbReference>
<dbReference type="EMBL" id="JAPEIS010000008">
    <property type="protein sequence ID" value="KAJ8063627.1"/>
    <property type="molecule type" value="Genomic_DNA"/>
</dbReference>
<reference evidence="8" key="1">
    <citation type="submission" date="2022-11" db="EMBL/GenBank/DDBJ databases">
        <title>Genome Resource of Sclerotinia nivalis Strain SnTB1, a Plant Pathogen Isolated from American Ginseng.</title>
        <authorList>
            <person name="Fan S."/>
        </authorList>
    </citation>
    <scope>NUCLEOTIDE SEQUENCE</scope>
    <source>
        <strain evidence="8">SnTB1</strain>
    </source>
</reference>
<keyword evidence="3" id="KW-0547">Nucleotide-binding</keyword>
<dbReference type="EC" id="2.7.11.1" evidence="1"/>
<dbReference type="Gene3D" id="1.10.510.10">
    <property type="entry name" value="Transferase(Phosphotransferase) domain 1"/>
    <property type="match status" value="1"/>
</dbReference>
<dbReference type="AlphaFoldDB" id="A0A9X0AIW4"/>
<evidence type="ECO:0000256" key="2">
    <source>
        <dbReference type="ARBA" id="ARBA00022679"/>
    </source>
</evidence>
<feature type="region of interest" description="Disordered" evidence="6">
    <location>
        <begin position="380"/>
        <end position="504"/>
    </location>
</feature>